<comment type="caution">
    <text evidence="2">The sequence shown here is derived from an EMBL/GenBank/DDBJ whole genome shotgun (WGS) entry which is preliminary data.</text>
</comment>
<feature type="non-terminal residue" evidence="2">
    <location>
        <position position="1"/>
    </location>
</feature>
<accession>A0AA36I0Y3</accession>
<keyword evidence="3" id="KW-1185">Reference proteome</keyword>
<gene>
    <name evidence="2" type="ORF">EVOR1521_LOCUS6816</name>
</gene>
<name>A0AA36I0Y3_9DINO</name>
<evidence type="ECO:0000313" key="2">
    <source>
        <dbReference type="EMBL" id="CAJ1378217.1"/>
    </source>
</evidence>
<sequence length="977" mass="109705">DKLNDVYATLFDNLCQTMGTGKWSSVHDWMKSEYPTAEARVELKGKLATLQQECRNILGLRPAADLTNAVPSDFEMPDGTPRRFKLEITQLGFLEDSQLKGPVQSYAVQRDNLQKIMTFKRGNETHKFPIESDPDLQKDLALRLMKSLVLHSTSHPQGDVDLHMLESLGEKRAAAQRTQPSPFQHWFVYQRILSKRGSREQQLRALIAEQNKLSVQKARLSTEETSAILFLDAAGEETRKVIAAAHQTEAPQHTAFPLNLLTKEFLRVSYPNPVPLVSDWQFPIPCQHLCRLAGSGVQGAIKHLRKQEENPTWHAVHAHSWAKVAVWAKRVAGKWDYKVRQVIEAGQIPAIKSQAGAAAFRDNGQELEVYWMAQAMAHFDGFFQSSLGADGYKELILQWDAGLLDQKLIGAVTAKRKEFKAKDFVFVVQDSSAPSRDFLNDATSQQKCEALLKMHRQLTHEQKAWRTHLQRLKAFEDFELSDWNTQTARQEEKLEEAWSTHSLAFYQVHEASDIAAAMRLVASHRQLVADALTPLARADVPVVCEWNIPKAGVDASKHIGPVVQHIALSCSSDPQMTIHIVPLGIPPCQPMYGKGEATGDQRLESIQQHIDRWHAELVKPQHKLLVRKVHATWDAATFYSPDRELGWEVWLVLSESVRARNKTHVYNHIFGNSTLMKRGAFPTFLQSMERRDFKNWRVPLGFDGSGNVHRNQATEMLQWFSGSVLHSCIIEALAANSILTDQSRVQVADCFMLDDQPVASCISLNCQEKAGVPRVAYIGVAWWHEKKLTRQENVASSACAMLKQRLRQKTYRVDTGVAIPDVQDKAGSKPGARPEHDPKDFELTFPRANLELPLKVPTIRQAEALGNASVPDPASPQDATLTWARMRQLHDNEFCPSGFAYDPDTPNKRKADPQTEGARPAVKLTPVTAPDGLLQTGVASSEWQVLLHPNGELFLKALKDGSTSSSETLFWVKGSFK</sequence>
<feature type="compositionally biased region" description="Basic and acidic residues" evidence="1">
    <location>
        <begin position="822"/>
        <end position="841"/>
    </location>
</feature>
<protein>
    <submittedName>
        <fullName evidence="2">Uncharacterized protein</fullName>
    </submittedName>
</protein>
<organism evidence="2 3">
    <name type="scientific">Effrenium voratum</name>
    <dbReference type="NCBI Taxonomy" id="2562239"/>
    <lineage>
        <taxon>Eukaryota</taxon>
        <taxon>Sar</taxon>
        <taxon>Alveolata</taxon>
        <taxon>Dinophyceae</taxon>
        <taxon>Suessiales</taxon>
        <taxon>Symbiodiniaceae</taxon>
        <taxon>Effrenium</taxon>
    </lineage>
</organism>
<reference evidence="2" key="1">
    <citation type="submission" date="2023-08" db="EMBL/GenBank/DDBJ databases">
        <authorList>
            <person name="Chen Y."/>
            <person name="Shah S."/>
            <person name="Dougan E. K."/>
            <person name="Thang M."/>
            <person name="Chan C."/>
        </authorList>
    </citation>
    <scope>NUCLEOTIDE SEQUENCE</scope>
</reference>
<dbReference type="EMBL" id="CAUJNA010000523">
    <property type="protein sequence ID" value="CAJ1378217.1"/>
    <property type="molecule type" value="Genomic_DNA"/>
</dbReference>
<evidence type="ECO:0000313" key="3">
    <source>
        <dbReference type="Proteomes" id="UP001178507"/>
    </source>
</evidence>
<dbReference type="AlphaFoldDB" id="A0AA36I0Y3"/>
<proteinExistence type="predicted"/>
<evidence type="ECO:0000256" key="1">
    <source>
        <dbReference type="SAM" id="MobiDB-lite"/>
    </source>
</evidence>
<feature type="region of interest" description="Disordered" evidence="1">
    <location>
        <begin position="821"/>
        <end position="841"/>
    </location>
</feature>
<dbReference type="Proteomes" id="UP001178507">
    <property type="component" value="Unassembled WGS sequence"/>
</dbReference>
<feature type="non-terminal residue" evidence="2">
    <location>
        <position position="977"/>
    </location>
</feature>